<keyword evidence="7" id="KW-1185">Reference proteome</keyword>
<dbReference type="Pfam" id="PF00560">
    <property type="entry name" value="LRR_1"/>
    <property type="match status" value="1"/>
</dbReference>
<evidence type="ECO:0000256" key="2">
    <source>
        <dbReference type="ARBA" id="ARBA00022737"/>
    </source>
</evidence>
<comment type="function">
    <text evidence="4">Leucine-rich repeat protein that likely mediates protein interactions, possibly in the context of signal transduction.</text>
</comment>
<dbReference type="Proteomes" id="UP000634136">
    <property type="component" value="Unassembled WGS sequence"/>
</dbReference>
<proteinExistence type="inferred from homology"/>
<feature type="domain" description="Disease resistance R13L4/SHOC-2-like LRR" evidence="5">
    <location>
        <begin position="271"/>
        <end position="351"/>
    </location>
</feature>
<organism evidence="6 7">
    <name type="scientific">Senna tora</name>
    <dbReference type="NCBI Taxonomy" id="362788"/>
    <lineage>
        <taxon>Eukaryota</taxon>
        <taxon>Viridiplantae</taxon>
        <taxon>Streptophyta</taxon>
        <taxon>Embryophyta</taxon>
        <taxon>Tracheophyta</taxon>
        <taxon>Spermatophyta</taxon>
        <taxon>Magnoliopsida</taxon>
        <taxon>eudicotyledons</taxon>
        <taxon>Gunneridae</taxon>
        <taxon>Pentapetalae</taxon>
        <taxon>rosids</taxon>
        <taxon>fabids</taxon>
        <taxon>Fabales</taxon>
        <taxon>Fabaceae</taxon>
        <taxon>Caesalpinioideae</taxon>
        <taxon>Cassia clade</taxon>
        <taxon>Senna</taxon>
    </lineage>
</organism>
<evidence type="ECO:0000259" key="5">
    <source>
        <dbReference type="Pfam" id="PF23598"/>
    </source>
</evidence>
<dbReference type="Pfam" id="PF23598">
    <property type="entry name" value="LRR_14"/>
    <property type="match status" value="1"/>
</dbReference>
<evidence type="ECO:0000256" key="1">
    <source>
        <dbReference type="ARBA" id="ARBA00022614"/>
    </source>
</evidence>
<dbReference type="PANTHER" id="PTHR48051:SF54">
    <property type="entry name" value="LEUCINE-RICH REPEAT-CONTAINING PROTEIN"/>
    <property type="match status" value="1"/>
</dbReference>
<accession>A0A834SU54</accession>
<sequence length="527" mass="59559">MAMEPTKDPPSQAFLDTVQEITRIYRSLPPRPSIEQVEAATSTVETVNGEENMKLEEISLQQLPHGVPEELFSVLQDLKKTVVLFQSLEQRREALHLLQLDKMFQSFDDLIQRASQSVSGDARDEQIQKHRDLAEPDGRIATDVVIGDPSLVKRSENEHESQKFNLNVETESSAKASFSAVSGNSEKLSLMKVATVIENCAKSKAEILELRGKLMEQMEWLPVSIGKLSHITELDLSENRIMALPSTIEDLKALTKLDLHSNQLINLPHCFGELINLTDLDLHANRLKSLPPSFGNLENLIDLDLSSNEFTQLPDTIGSLSSLKRLIVETNELEELPYTIGNCLSLSELRLDFNQLKALPEAIGKLECLEILTLHYNRIKGLPTTMGNLCNLKELDVSFNELEFVPESLCLAVNLKKLNVGKNFADLRALPRSIGNLEMLEELDISDDQIRALPESFKFLSKLRVFRADETPLEVPPREVVKLGAQEVVQYMADFVAKREEKLLPSKKNKKKGFWFWFCSIFCPRQR</sequence>
<dbReference type="AlphaFoldDB" id="A0A834SU54"/>
<dbReference type="InterPro" id="IPR055414">
    <property type="entry name" value="LRR_R13L4/SHOC2-like"/>
</dbReference>
<dbReference type="Gene3D" id="3.80.10.10">
    <property type="entry name" value="Ribonuclease Inhibitor"/>
    <property type="match status" value="1"/>
</dbReference>
<dbReference type="SUPFAM" id="SSF52058">
    <property type="entry name" value="L domain-like"/>
    <property type="match status" value="1"/>
</dbReference>
<comment type="similarity">
    <text evidence="3">Belongs to the SHOC2 family.</text>
</comment>
<name>A0A834SU54_9FABA</name>
<reference evidence="6" key="1">
    <citation type="submission" date="2020-09" db="EMBL/GenBank/DDBJ databases">
        <title>Genome-Enabled Discovery of Anthraquinone Biosynthesis in Senna tora.</title>
        <authorList>
            <person name="Kang S.-H."/>
            <person name="Pandey R.P."/>
            <person name="Lee C.-M."/>
            <person name="Sim J.-S."/>
            <person name="Jeong J.-T."/>
            <person name="Choi B.-S."/>
            <person name="Jung M."/>
            <person name="Ginzburg D."/>
            <person name="Zhao K."/>
            <person name="Won S.Y."/>
            <person name="Oh T.-J."/>
            <person name="Yu Y."/>
            <person name="Kim N.-H."/>
            <person name="Lee O.R."/>
            <person name="Lee T.-H."/>
            <person name="Bashyal P."/>
            <person name="Kim T.-S."/>
            <person name="Lee W.-H."/>
            <person name="Kawkins C."/>
            <person name="Kim C.-K."/>
            <person name="Kim J.S."/>
            <person name="Ahn B.O."/>
            <person name="Rhee S.Y."/>
            <person name="Sohng J.K."/>
        </authorList>
    </citation>
    <scope>NUCLEOTIDE SEQUENCE</scope>
    <source>
        <tissue evidence="6">Leaf</tissue>
    </source>
</reference>
<dbReference type="InterPro" id="IPR001611">
    <property type="entry name" value="Leu-rich_rpt"/>
</dbReference>
<dbReference type="FunFam" id="3.80.10.10:FF:000405">
    <property type="entry name" value="Plant intracellular Ras-group-related LRR protein 4"/>
    <property type="match status" value="1"/>
</dbReference>
<keyword evidence="2" id="KW-0677">Repeat</keyword>
<dbReference type="OrthoDB" id="1668230at2759"/>
<dbReference type="SMART" id="SM00364">
    <property type="entry name" value="LRR_BAC"/>
    <property type="match status" value="9"/>
</dbReference>
<evidence type="ECO:0000313" key="7">
    <source>
        <dbReference type="Proteomes" id="UP000634136"/>
    </source>
</evidence>
<evidence type="ECO:0000313" key="6">
    <source>
        <dbReference type="EMBL" id="KAF7809994.1"/>
    </source>
</evidence>
<dbReference type="InterPro" id="IPR003591">
    <property type="entry name" value="Leu-rich_rpt_typical-subtyp"/>
</dbReference>
<dbReference type="SMART" id="SM00369">
    <property type="entry name" value="LRR_TYP"/>
    <property type="match status" value="9"/>
</dbReference>
<dbReference type="GO" id="GO:0005737">
    <property type="term" value="C:cytoplasm"/>
    <property type="evidence" value="ECO:0007669"/>
    <property type="project" value="TreeGrafter"/>
</dbReference>
<gene>
    <name evidence="6" type="ORF">G2W53_036737</name>
</gene>
<evidence type="ECO:0000256" key="3">
    <source>
        <dbReference type="ARBA" id="ARBA00023786"/>
    </source>
</evidence>
<dbReference type="EMBL" id="JAAIUW010000011">
    <property type="protein sequence ID" value="KAF7809994.1"/>
    <property type="molecule type" value="Genomic_DNA"/>
</dbReference>
<dbReference type="PROSITE" id="PS51450">
    <property type="entry name" value="LRR"/>
    <property type="match status" value="3"/>
</dbReference>
<dbReference type="InterPro" id="IPR032675">
    <property type="entry name" value="LRR_dom_sf"/>
</dbReference>
<dbReference type="PANTHER" id="PTHR48051">
    <property type="match status" value="1"/>
</dbReference>
<dbReference type="Pfam" id="PF13855">
    <property type="entry name" value="LRR_8"/>
    <property type="match status" value="1"/>
</dbReference>
<protein>
    <submittedName>
        <fullName evidence="6">Plant intracellular Ras-group-related LRR protein 5-like</fullName>
    </submittedName>
</protein>
<keyword evidence="1" id="KW-0433">Leucine-rich repeat</keyword>
<dbReference type="InterPro" id="IPR050216">
    <property type="entry name" value="LRR_domain-containing"/>
</dbReference>
<evidence type="ECO:0000256" key="4">
    <source>
        <dbReference type="ARBA" id="ARBA00037519"/>
    </source>
</evidence>
<comment type="caution">
    <text evidence="6">The sequence shown here is derived from an EMBL/GenBank/DDBJ whole genome shotgun (WGS) entry which is preliminary data.</text>
</comment>